<feature type="domain" description="N-acetyltransferase" evidence="3">
    <location>
        <begin position="5"/>
        <end position="150"/>
    </location>
</feature>
<keyword evidence="1" id="KW-0808">Transferase</keyword>
<keyword evidence="5" id="KW-1185">Reference proteome</keyword>
<name>A0ABN1E3T0_9PROT</name>
<dbReference type="Proteomes" id="UP001499951">
    <property type="component" value="Unassembled WGS sequence"/>
</dbReference>
<evidence type="ECO:0000256" key="2">
    <source>
        <dbReference type="ARBA" id="ARBA00023315"/>
    </source>
</evidence>
<dbReference type="PANTHER" id="PTHR43877:SF5">
    <property type="entry name" value="BLL8307 PROTEIN"/>
    <property type="match status" value="1"/>
</dbReference>
<evidence type="ECO:0000256" key="1">
    <source>
        <dbReference type="ARBA" id="ARBA00022679"/>
    </source>
</evidence>
<dbReference type="Gene3D" id="3.40.630.30">
    <property type="match status" value="2"/>
</dbReference>
<protein>
    <recommendedName>
        <fullName evidence="3">N-acetyltransferase domain-containing protein</fullName>
    </recommendedName>
</protein>
<dbReference type="InterPro" id="IPR016181">
    <property type="entry name" value="Acyl_CoA_acyltransferase"/>
</dbReference>
<gene>
    <name evidence="4" type="ORF">GCM10008942_03270</name>
</gene>
<keyword evidence="2" id="KW-0012">Acyltransferase</keyword>
<dbReference type="PANTHER" id="PTHR43877">
    <property type="entry name" value="AMINOALKYLPHOSPHONATE N-ACETYLTRANSFERASE-RELATED-RELATED"/>
    <property type="match status" value="1"/>
</dbReference>
<evidence type="ECO:0000259" key="3">
    <source>
        <dbReference type="PROSITE" id="PS51186"/>
    </source>
</evidence>
<proteinExistence type="predicted"/>
<evidence type="ECO:0000313" key="5">
    <source>
        <dbReference type="Proteomes" id="UP001499951"/>
    </source>
</evidence>
<comment type="caution">
    <text evidence="4">The sequence shown here is derived from an EMBL/GenBank/DDBJ whole genome shotgun (WGS) entry which is preliminary data.</text>
</comment>
<dbReference type="PROSITE" id="PS51186">
    <property type="entry name" value="GNAT"/>
    <property type="match status" value="2"/>
</dbReference>
<dbReference type="CDD" id="cd04301">
    <property type="entry name" value="NAT_SF"/>
    <property type="match status" value="2"/>
</dbReference>
<accession>A0ABN1E3T0</accession>
<organism evidence="4 5">
    <name type="scientific">Rhizomicrobium electricum</name>
    <dbReference type="NCBI Taxonomy" id="480070"/>
    <lineage>
        <taxon>Bacteria</taxon>
        <taxon>Pseudomonadati</taxon>
        <taxon>Pseudomonadota</taxon>
        <taxon>Alphaproteobacteria</taxon>
        <taxon>Micropepsales</taxon>
        <taxon>Micropepsaceae</taxon>
        <taxon>Rhizomicrobium</taxon>
    </lineage>
</organism>
<sequence length="307" mass="34169">MQVSIALEDALSEDVRALIAALDAYLRSIEDEGYFMSAEELAKTDAAVFVARVDGKAVACGAMRRHPGGIGELKRMFTLPEYQGKGIAGRIVRAIEALARREGLTQLVLETGSHHPWAWRLYEREGFTRCGPVLDYPDVAWSVFYEKKIERVPLAIAVESPLQDEVRALIADLNDYLLSLTPPEGCHHLTVEQMARPDTTVFVVRDGGKAIGCGALKRHADGIGEVKRMWTNPAYQGRGIGGQVLDRIIALAKQEGLTKLVLETGDRHPAAWRIYERAGFRRCGPVLDYPDVHWSVFYEKELERTPA</sequence>
<reference evidence="4 5" key="1">
    <citation type="journal article" date="2019" name="Int. J. Syst. Evol. Microbiol.">
        <title>The Global Catalogue of Microorganisms (GCM) 10K type strain sequencing project: providing services to taxonomists for standard genome sequencing and annotation.</title>
        <authorList>
            <consortium name="The Broad Institute Genomics Platform"/>
            <consortium name="The Broad Institute Genome Sequencing Center for Infectious Disease"/>
            <person name="Wu L."/>
            <person name="Ma J."/>
        </authorList>
    </citation>
    <scope>NUCLEOTIDE SEQUENCE [LARGE SCALE GENOMIC DNA]</scope>
    <source>
        <strain evidence="4 5">JCM 15089</strain>
    </source>
</reference>
<dbReference type="EMBL" id="BAAADD010000001">
    <property type="protein sequence ID" value="GAA0558137.1"/>
    <property type="molecule type" value="Genomic_DNA"/>
</dbReference>
<evidence type="ECO:0000313" key="4">
    <source>
        <dbReference type="EMBL" id="GAA0558137.1"/>
    </source>
</evidence>
<feature type="domain" description="N-acetyltransferase" evidence="3">
    <location>
        <begin position="157"/>
        <end position="303"/>
    </location>
</feature>
<dbReference type="InterPro" id="IPR050832">
    <property type="entry name" value="Bact_Acetyltransf"/>
</dbReference>
<dbReference type="SUPFAM" id="SSF55729">
    <property type="entry name" value="Acyl-CoA N-acyltransferases (Nat)"/>
    <property type="match status" value="2"/>
</dbReference>
<dbReference type="InterPro" id="IPR000182">
    <property type="entry name" value="GNAT_dom"/>
</dbReference>
<dbReference type="Pfam" id="PF00583">
    <property type="entry name" value="Acetyltransf_1"/>
    <property type="match status" value="2"/>
</dbReference>